<evidence type="ECO:0000256" key="9">
    <source>
        <dbReference type="ARBA" id="ARBA00023288"/>
    </source>
</evidence>
<keyword evidence="8" id="KW-0325">Glycoprotein</keyword>
<evidence type="ECO:0000313" key="12">
    <source>
        <dbReference type="EMBL" id="KZS17664.1"/>
    </source>
</evidence>
<dbReference type="InterPro" id="IPR005817">
    <property type="entry name" value="Wnt"/>
</dbReference>
<dbReference type="GO" id="GO:0005615">
    <property type="term" value="C:extracellular space"/>
    <property type="evidence" value="ECO:0007669"/>
    <property type="project" value="TreeGrafter"/>
</dbReference>
<comment type="subcellular location">
    <subcellularLocation>
        <location evidence="1 10">Secreted</location>
        <location evidence="1 10">Extracellular space</location>
        <location evidence="1 10">Extracellular matrix</location>
    </subcellularLocation>
</comment>
<dbReference type="InterPro" id="IPR043158">
    <property type="entry name" value="Wnt_C"/>
</dbReference>
<dbReference type="OrthoDB" id="5945655at2759"/>
<keyword evidence="9" id="KW-0449">Lipoprotein</keyword>
<evidence type="ECO:0000256" key="11">
    <source>
        <dbReference type="SAM" id="MobiDB-lite"/>
    </source>
</evidence>
<proteinExistence type="inferred from homology"/>
<keyword evidence="6 10" id="KW-0879">Wnt signaling pathway</keyword>
<dbReference type="Pfam" id="PF00110">
    <property type="entry name" value="wnt"/>
    <property type="match status" value="1"/>
</dbReference>
<keyword evidence="4" id="KW-0964">Secreted</keyword>
<reference evidence="12 13" key="1">
    <citation type="submission" date="2016-03" db="EMBL/GenBank/DDBJ databases">
        <title>EvidentialGene: Evidence-directed Construction of Genes on Genomes.</title>
        <authorList>
            <person name="Gilbert D.G."/>
            <person name="Choi J.-H."/>
            <person name="Mockaitis K."/>
            <person name="Colbourne J."/>
            <person name="Pfrender M."/>
        </authorList>
    </citation>
    <scope>NUCLEOTIDE SEQUENCE [LARGE SCALE GENOMIC DNA]</scope>
    <source>
        <strain evidence="12 13">Xinb3</strain>
        <tissue evidence="12">Complete organism</tissue>
    </source>
</reference>
<dbReference type="GO" id="GO:0007517">
    <property type="term" value="P:muscle organ development"/>
    <property type="evidence" value="ECO:0007669"/>
    <property type="project" value="UniProtKB-ARBA"/>
</dbReference>
<dbReference type="GO" id="GO:0000902">
    <property type="term" value="P:cell morphogenesis"/>
    <property type="evidence" value="ECO:0007669"/>
    <property type="project" value="UniProtKB-ARBA"/>
</dbReference>
<evidence type="ECO:0000256" key="5">
    <source>
        <dbReference type="ARBA" id="ARBA00022530"/>
    </source>
</evidence>
<feature type="region of interest" description="Disordered" evidence="11">
    <location>
        <begin position="1"/>
        <end position="21"/>
    </location>
</feature>
<dbReference type="GO" id="GO:0005125">
    <property type="term" value="F:cytokine activity"/>
    <property type="evidence" value="ECO:0007669"/>
    <property type="project" value="TreeGrafter"/>
</dbReference>
<feature type="compositionally biased region" description="Basic and acidic residues" evidence="11">
    <location>
        <begin position="11"/>
        <end position="20"/>
    </location>
</feature>
<dbReference type="AlphaFoldDB" id="A0A165AHL2"/>
<dbReference type="FunFam" id="3.30.2460.20:FF:000001">
    <property type="entry name" value="Wnt homolog"/>
    <property type="match status" value="1"/>
</dbReference>
<keyword evidence="13" id="KW-1185">Reference proteome</keyword>
<accession>A0A165AHL2</accession>
<evidence type="ECO:0000256" key="1">
    <source>
        <dbReference type="ARBA" id="ARBA00004498"/>
    </source>
</evidence>
<evidence type="ECO:0000256" key="8">
    <source>
        <dbReference type="ARBA" id="ARBA00023180"/>
    </source>
</evidence>
<dbReference type="GO" id="GO:0060070">
    <property type="term" value="P:canonical Wnt signaling pathway"/>
    <property type="evidence" value="ECO:0007669"/>
    <property type="project" value="TreeGrafter"/>
</dbReference>
<evidence type="ECO:0000313" key="13">
    <source>
        <dbReference type="Proteomes" id="UP000076858"/>
    </source>
</evidence>
<dbReference type="GO" id="GO:0030182">
    <property type="term" value="P:neuron differentiation"/>
    <property type="evidence" value="ECO:0007669"/>
    <property type="project" value="TreeGrafter"/>
</dbReference>
<comment type="function">
    <text evidence="10">Ligand for members of the frizzled family of seven transmembrane receptors.</text>
</comment>
<protein>
    <recommendedName>
        <fullName evidence="10">Protein Wnt</fullName>
    </recommendedName>
</protein>
<keyword evidence="7" id="KW-1015">Disulfide bond</keyword>
<evidence type="ECO:0000256" key="3">
    <source>
        <dbReference type="ARBA" id="ARBA00022473"/>
    </source>
</evidence>
<dbReference type="PANTHER" id="PTHR12027">
    <property type="entry name" value="WNT RELATED"/>
    <property type="match status" value="1"/>
</dbReference>
<sequence>MKAKQQLTMDSKQERRDGRAQHIKCQRRIADDAVPTDSLLSYSSCWTMMILLVLHAPLPATCSTAIGNWIFRVNAPGSLVTCWQQLASFREIGDFMKDKYDGATEVRVNKRGRLQVKNAQYNLPTANDLVYLDESPDYCLRNKTIGSFGTYGRPCNRTSAGMDGCNLMCCGRGYNTLKTTVKERCKCKFHWCCHVECKTCIKTVDVHTCK</sequence>
<feature type="compositionally biased region" description="Polar residues" evidence="11">
    <location>
        <begin position="1"/>
        <end position="10"/>
    </location>
</feature>
<dbReference type="Gene3D" id="3.30.2460.20">
    <property type="match status" value="1"/>
</dbReference>
<evidence type="ECO:0000256" key="6">
    <source>
        <dbReference type="ARBA" id="ARBA00022687"/>
    </source>
</evidence>
<evidence type="ECO:0000256" key="10">
    <source>
        <dbReference type="RuleBase" id="RU003500"/>
    </source>
</evidence>
<dbReference type="EMBL" id="LRGB01000626">
    <property type="protein sequence ID" value="KZS17664.1"/>
    <property type="molecule type" value="Genomic_DNA"/>
</dbReference>
<name>A0A165AHL2_9CRUS</name>
<evidence type="ECO:0000256" key="7">
    <source>
        <dbReference type="ARBA" id="ARBA00023157"/>
    </source>
</evidence>
<dbReference type="PANTHER" id="PTHR12027:SF77">
    <property type="entry name" value="PROTEIN WNT-5"/>
    <property type="match status" value="1"/>
</dbReference>
<keyword evidence="3 10" id="KW-0217">Developmental protein</keyword>
<comment type="similarity">
    <text evidence="2 10">Belongs to the Wnt family.</text>
</comment>
<dbReference type="GO" id="GO:0045165">
    <property type="term" value="P:cell fate commitment"/>
    <property type="evidence" value="ECO:0007669"/>
    <property type="project" value="TreeGrafter"/>
</dbReference>
<keyword evidence="5" id="KW-0272">Extracellular matrix</keyword>
<dbReference type="STRING" id="35525.A0A165AHL2"/>
<evidence type="ECO:0000256" key="2">
    <source>
        <dbReference type="ARBA" id="ARBA00005683"/>
    </source>
</evidence>
<organism evidence="12 13">
    <name type="scientific">Daphnia magna</name>
    <dbReference type="NCBI Taxonomy" id="35525"/>
    <lineage>
        <taxon>Eukaryota</taxon>
        <taxon>Metazoa</taxon>
        <taxon>Ecdysozoa</taxon>
        <taxon>Arthropoda</taxon>
        <taxon>Crustacea</taxon>
        <taxon>Branchiopoda</taxon>
        <taxon>Diplostraca</taxon>
        <taxon>Cladocera</taxon>
        <taxon>Anomopoda</taxon>
        <taxon>Daphniidae</taxon>
        <taxon>Daphnia</taxon>
    </lineage>
</organism>
<comment type="caution">
    <text evidence="12">The sequence shown here is derived from an EMBL/GenBank/DDBJ whole genome shotgun (WGS) entry which is preliminary data.</text>
</comment>
<dbReference type="GO" id="GO:0005109">
    <property type="term" value="F:frizzled binding"/>
    <property type="evidence" value="ECO:0007669"/>
    <property type="project" value="TreeGrafter"/>
</dbReference>
<evidence type="ECO:0000256" key="4">
    <source>
        <dbReference type="ARBA" id="ARBA00022525"/>
    </source>
</evidence>
<gene>
    <name evidence="12" type="ORF">APZ42_016564</name>
</gene>
<dbReference type="SMART" id="SM00097">
    <property type="entry name" value="WNT1"/>
    <property type="match status" value="1"/>
</dbReference>
<dbReference type="Proteomes" id="UP000076858">
    <property type="component" value="Unassembled WGS sequence"/>
</dbReference>